<evidence type="ECO:0000313" key="9">
    <source>
        <dbReference type="Proteomes" id="UP000256971"/>
    </source>
</evidence>
<organism evidence="8 9">
    <name type="scientific">Thalassospira indica</name>
    <dbReference type="NCBI Taxonomy" id="1891279"/>
    <lineage>
        <taxon>Bacteria</taxon>
        <taxon>Pseudomonadati</taxon>
        <taxon>Pseudomonadota</taxon>
        <taxon>Alphaproteobacteria</taxon>
        <taxon>Rhodospirillales</taxon>
        <taxon>Thalassospiraceae</taxon>
        <taxon>Thalassospira</taxon>
    </lineage>
</organism>
<dbReference type="InterPro" id="IPR037272">
    <property type="entry name" value="SNS_sf"/>
</dbReference>
<accession>A0ABN5NEG8</accession>
<feature type="transmembrane region" description="Helical" evidence="7">
    <location>
        <begin position="321"/>
        <end position="354"/>
    </location>
</feature>
<gene>
    <name evidence="8" type="ORF">DY252_04495</name>
</gene>
<proteinExistence type="inferred from homology"/>
<reference evidence="8 9" key="1">
    <citation type="submission" date="2018-08" db="EMBL/GenBank/DDBJ databases">
        <title>Complete genome sequence of type strain Thalassospira indica MCCC 1A01103T, isolated from isolated from deep seawater of the Indian Ocean.</title>
        <authorList>
            <person name="Liu Y."/>
        </authorList>
    </citation>
    <scope>NUCLEOTIDE SEQUENCE [LARGE SCALE GENOMIC DNA]</scope>
    <source>
        <strain evidence="8 9">PB8BT</strain>
    </source>
</reference>
<dbReference type="PROSITE" id="PS00610">
    <property type="entry name" value="NA_NEUROTRAN_SYMP_1"/>
    <property type="match status" value="1"/>
</dbReference>
<dbReference type="CDD" id="cd10336">
    <property type="entry name" value="SLC6sbd_Tyt1-Like"/>
    <property type="match status" value="1"/>
</dbReference>
<keyword evidence="2 6" id="KW-0813">Transport</keyword>
<protein>
    <recommendedName>
        <fullName evidence="6">Transporter</fullName>
    </recommendedName>
</protein>
<dbReference type="NCBIfam" id="NF037979">
    <property type="entry name" value="Na_transp"/>
    <property type="match status" value="1"/>
</dbReference>
<evidence type="ECO:0000256" key="7">
    <source>
        <dbReference type="SAM" id="Phobius"/>
    </source>
</evidence>
<dbReference type="InterPro" id="IPR047218">
    <property type="entry name" value="YocR/YhdH-like"/>
</dbReference>
<feature type="transmembrane region" description="Helical" evidence="7">
    <location>
        <begin position="34"/>
        <end position="53"/>
    </location>
</feature>
<dbReference type="PANTHER" id="PTHR42948:SF1">
    <property type="entry name" value="TRANSPORTER"/>
    <property type="match status" value="1"/>
</dbReference>
<feature type="transmembrane region" description="Helical" evidence="7">
    <location>
        <begin position="108"/>
        <end position="130"/>
    </location>
</feature>
<keyword evidence="6" id="KW-0769">Symport</keyword>
<keyword evidence="4 7" id="KW-1133">Transmembrane helix</keyword>
<feature type="transmembrane region" description="Helical" evidence="7">
    <location>
        <begin position="169"/>
        <end position="191"/>
    </location>
</feature>
<feature type="transmembrane region" description="Helical" evidence="7">
    <location>
        <begin position="203"/>
        <end position="226"/>
    </location>
</feature>
<dbReference type="PRINTS" id="PR00176">
    <property type="entry name" value="NANEUSMPORT"/>
</dbReference>
<feature type="transmembrane region" description="Helical" evidence="7">
    <location>
        <begin position="366"/>
        <end position="388"/>
    </location>
</feature>
<feature type="transmembrane region" description="Helical" evidence="7">
    <location>
        <begin position="65"/>
        <end position="88"/>
    </location>
</feature>
<keyword evidence="5 7" id="KW-0472">Membrane</keyword>
<evidence type="ECO:0000313" key="8">
    <source>
        <dbReference type="EMBL" id="AXO13554.1"/>
    </source>
</evidence>
<sequence length="471" mass="50159">MKNAELICWWELNLARSVQYEVCKRMMKREHWGSRLGFILAAAGSAVGLGNIWKFPYMAGENGGGAFLVIYLVLVFTIGISVMLAEFVIGRMSEKNAIGAFAKLKGGLWPIVGLFGVAAAFMILSFYSVVAGWTLSYMIKAVTGALSIEDPAALGDIFGSFISDTTSPLIFHAIFMALTIFVVLSGVGAGIERASKILMPALFALLIVLIVRSVTLPGGMEGVAFLLSPDFSKVTWATVSDALSQAFFSLSLGMGAMITYGSYLAKKENLPGSAGWVTLLDSAVAVLAGLLVLPAVFAFGFDPSAGPGLTFITLPAVFAQMLFGSFFAFLFFLLLAIAALTSAVSILEVVVAYFVDDRGINRKTAAVVLGFVIFLLGIPSSLSMGVMADVEILWGKNFFDLMDFVSSSLLLPIGGLLISLFVGWIVWGKAQEEIAAHNGIVPVWIGAWGLIVKFVAPLAIAFILLKGLGVF</sequence>
<keyword evidence="9" id="KW-1185">Reference proteome</keyword>
<comment type="subcellular location">
    <subcellularLocation>
        <location evidence="1">Membrane</location>
        <topology evidence="1">Multi-pass membrane protein</topology>
    </subcellularLocation>
</comment>
<dbReference type="SUPFAM" id="SSF161070">
    <property type="entry name" value="SNF-like"/>
    <property type="match status" value="1"/>
</dbReference>
<feature type="transmembrane region" description="Helical" evidence="7">
    <location>
        <begin position="277"/>
        <end position="301"/>
    </location>
</feature>
<evidence type="ECO:0000256" key="1">
    <source>
        <dbReference type="ARBA" id="ARBA00004141"/>
    </source>
</evidence>
<feature type="transmembrane region" description="Helical" evidence="7">
    <location>
        <begin position="408"/>
        <end position="427"/>
    </location>
</feature>
<dbReference type="PROSITE" id="PS50267">
    <property type="entry name" value="NA_NEUROTRAN_SYMP_3"/>
    <property type="match status" value="1"/>
</dbReference>
<evidence type="ECO:0000256" key="6">
    <source>
        <dbReference type="RuleBase" id="RU003732"/>
    </source>
</evidence>
<dbReference type="PANTHER" id="PTHR42948">
    <property type="entry name" value="TRANSPORTER"/>
    <property type="match status" value="1"/>
</dbReference>
<dbReference type="InterPro" id="IPR000175">
    <property type="entry name" value="Na/ntran_symport"/>
</dbReference>
<evidence type="ECO:0000256" key="3">
    <source>
        <dbReference type="ARBA" id="ARBA00022692"/>
    </source>
</evidence>
<evidence type="ECO:0000256" key="4">
    <source>
        <dbReference type="ARBA" id="ARBA00022989"/>
    </source>
</evidence>
<comment type="similarity">
    <text evidence="6">Belongs to the sodium:neurotransmitter symporter (SNF) (TC 2.A.22) family.</text>
</comment>
<feature type="transmembrane region" description="Helical" evidence="7">
    <location>
        <begin position="439"/>
        <end position="465"/>
    </location>
</feature>
<dbReference type="Proteomes" id="UP000256971">
    <property type="component" value="Chromosome"/>
</dbReference>
<keyword evidence="3 6" id="KW-0812">Transmembrane</keyword>
<name>A0ABN5NEG8_9PROT</name>
<dbReference type="Pfam" id="PF00209">
    <property type="entry name" value="SNF"/>
    <property type="match status" value="2"/>
</dbReference>
<evidence type="ECO:0000256" key="5">
    <source>
        <dbReference type="ARBA" id="ARBA00023136"/>
    </source>
</evidence>
<evidence type="ECO:0000256" key="2">
    <source>
        <dbReference type="ARBA" id="ARBA00022448"/>
    </source>
</evidence>
<dbReference type="EMBL" id="CP031555">
    <property type="protein sequence ID" value="AXO13554.1"/>
    <property type="molecule type" value="Genomic_DNA"/>
</dbReference>
<feature type="transmembrane region" description="Helical" evidence="7">
    <location>
        <begin position="246"/>
        <end position="265"/>
    </location>
</feature>